<dbReference type="SUPFAM" id="SSF51726">
    <property type="entry name" value="UROD/MetE-like"/>
    <property type="match status" value="1"/>
</dbReference>
<dbReference type="PANTHER" id="PTHR43844:SF2">
    <property type="entry name" value="SYNTHASE, VITAMIN-B12 INDEPENDENT, PUTATIVE (AFU_ORTHOLOGUE AFUA_3G12060)-RELATED"/>
    <property type="match status" value="1"/>
</dbReference>
<accession>A0AAD5VXA3</accession>
<reference evidence="2" key="1">
    <citation type="submission" date="2022-07" db="EMBL/GenBank/DDBJ databases">
        <title>Genome Sequence of Leucocoprinus birnbaumii.</title>
        <authorList>
            <person name="Buettner E."/>
        </authorList>
    </citation>
    <scope>NUCLEOTIDE SEQUENCE</scope>
    <source>
        <strain evidence="2">VT141</strain>
    </source>
</reference>
<dbReference type="AlphaFoldDB" id="A0AAD5VXA3"/>
<evidence type="ECO:0000259" key="1">
    <source>
        <dbReference type="Pfam" id="PF01717"/>
    </source>
</evidence>
<evidence type="ECO:0000313" key="3">
    <source>
        <dbReference type="Proteomes" id="UP001213000"/>
    </source>
</evidence>
<name>A0AAD5VXA3_9AGAR</name>
<evidence type="ECO:0000313" key="2">
    <source>
        <dbReference type="EMBL" id="KAJ3572531.1"/>
    </source>
</evidence>
<dbReference type="InterPro" id="IPR038071">
    <property type="entry name" value="UROD/MetE-like_sf"/>
</dbReference>
<dbReference type="InterPro" id="IPR002629">
    <property type="entry name" value="Met_Synth_C/arc"/>
</dbReference>
<dbReference type="GO" id="GO:0003871">
    <property type="term" value="F:5-methyltetrahydropteroyltriglutamate-homocysteine S-methyltransferase activity"/>
    <property type="evidence" value="ECO:0007669"/>
    <property type="project" value="InterPro"/>
</dbReference>
<protein>
    <recommendedName>
        <fullName evidence="1">Cobalamin-independent methionine synthase MetE C-terminal/archaeal domain-containing protein</fullName>
    </recommendedName>
</protein>
<comment type="caution">
    <text evidence="2">The sequence shown here is derived from an EMBL/GenBank/DDBJ whole genome shotgun (WGS) entry which is preliminary data.</text>
</comment>
<feature type="domain" description="Cobalamin-independent methionine synthase MetE C-terminal/archaeal" evidence="1">
    <location>
        <begin position="200"/>
        <end position="390"/>
    </location>
</feature>
<proteinExistence type="predicted"/>
<sequence length="421" mass="48402">MPFTTALHLRPPFRADHVGSLLRPSTLYEKRRLYEEGRCSKEELKLAEDEAIRDVVDLQRKAGIKTITDGELRRGMFFEGVFEKLEGMQYMPKRHISTFKPYIPHIAMMYKAGIAEAETIYCNGKIRRTKPFYVDEFKFLRSLVAPEVSLFASSASYPGMIYRVLQEVKQIKITMCSPSWFHQRHGSDQTYDLSVYKNDDEYFNDLGQAYRAEIKELYYLGCRHIQIDDPTFCYFCNDRMIAQMEAAGVNHEALLNTYIRAINIFTAERPNDLTISVHMCRGNFRGGMHFTEGSYARIAAKLFRELDVDTFYLEYDTPRAGDFSPLKYLPLDKVVVLGLVTTKSSKLESMKRLKSRINEAVDVLCHGTPKRSRKVALSQLCISPQCGFASVWQGNPLTEADELKKLILVSETARQVWDDAC</sequence>
<gene>
    <name evidence="2" type="ORF">NP233_g3018</name>
</gene>
<organism evidence="2 3">
    <name type="scientific">Leucocoprinus birnbaumii</name>
    <dbReference type="NCBI Taxonomy" id="56174"/>
    <lineage>
        <taxon>Eukaryota</taxon>
        <taxon>Fungi</taxon>
        <taxon>Dikarya</taxon>
        <taxon>Basidiomycota</taxon>
        <taxon>Agaricomycotina</taxon>
        <taxon>Agaricomycetes</taxon>
        <taxon>Agaricomycetidae</taxon>
        <taxon>Agaricales</taxon>
        <taxon>Agaricineae</taxon>
        <taxon>Agaricaceae</taxon>
        <taxon>Leucocoprinus</taxon>
    </lineage>
</organism>
<dbReference type="PANTHER" id="PTHR43844">
    <property type="entry name" value="METHIONINE SYNTHASE"/>
    <property type="match status" value="1"/>
</dbReference>
<keyword evidence="3" id="KW-1185">Reference proteome</keyword>
<dbReference type="Gene3D" id="3.20.20.210">
    <property type="match status" value="1"/>
</dbReference>
<dbReference type="GO" id="GO:0009086">
    <property type="term" value="P:methionine biosynthetic process"/>
    <property type="evidence" value="ECO:0007669"/>
    <property type="project" value="InterPro"/>
</dbReference>
<dbReference type="Pfam" id="PF01717">
    <property type="entry name" value="Meth_synt_2"/>
    <property type="match status" value="1"/>
</dbReference>
<dbReference type="CDD" id="cd03311">
    <property type="entry name" value="CIMS_C_terminal_like"/>
    <property type="match status" value="1"/>
</dbReference>
<dbReference type="Proteomes" id="UP001213000">
    <property type="component" value="Unassembled WGS sequence"/>
</dbReference>
<dbReference type="GO" id="GO:0008270">
    <property type="term" value="F:zinc ion binding"/>
    <property type="evidence" value="ECO:0007669"/>
    <property type="project" value="InterPro"/>
</dbReference>
<dbReference type="EMBL" id="JANIEX010000139">
    <property type="protein sequence ID" value="KAJ3572531.1"/>
    <property type="molecule type" value="Genomic_DNA"/>
</dbReference>